<dbReference type="Proteomes" id="UP000070412">
    <property type="component" value="Unassembled WGS sequence"/>
</dbReference>
<evidence type="ECO:0000313" key="2">
    <source>
        <dbReference type="EMBL" id="KAF7491803.1"/>
    </source>
</evidence>
<proteinExistence type="predicted"/>
<accession>A0A834VFI1</accession>
<reference evidence="2" key="2">
    <citation type="submission" date="2020-01" db="EMBL/GenBank/DDBJ databases">
        <authorList>
            <person name="Korhonen P.K.K."/>
            <person name="Guangxu M.G."/>
            <person name="Wang T.W."/>
            <person name="Stroehlein A.J.S."/>
            <person name="Young N.D."/>
            <person name="Ang C.-S.A."/>
            <person name="Fernando D.W.F."/>
            <person name="Lu H.L."/>
            <person name="Taylor S.T."/>
            <person name="Ehtesham M.E.M."/>
            <person name="Najaraj S.H.N."/>
            <person name="Harsha G.H.G."/>
            <person name="Madugundu A.M."/>
            <person name="Renuse S.R."/>
            <person name="Holt D.H."/>
            <person name="Pandey A.P."/>
            <person name="Papenfuss A.P."/>
            <person name="Gasser R.B.G."/>
            <person name="Fischer K.F."/>
        </authorList>
    </citation>
    <scope>NUCLEOTIDE SEQUENCE</scope>
    <source>
        <strain evidence="2">SSS_KF_BRIS2020</strain>
    </source>
</reference>
<protein>
    <submittedName>
        <fullName evidence="2 3">Uncharacterized protein</fullName>
    </submittedName>
</protein>
<sequence length="223" mass="25329">MKILIILATISTVLAVSINEPKEPEPMNKLNLQELEQLLQKIEKENAKSEKPADDPTVSVALQQLFTQFRQMTSAYINVLNAVNKNLGLPKYPKFGLQRQRRGILDMTPIKQIRENLRQLGDSLSQVGQLVTRVVSTAGEDSRKTVLKQFQKFTDLWSNQLNEISRMLEPQMLSALEARDDVPSAPTQETVLQQVNRRLSQISKDVTNYIDNILTGIRDRIFG</sequence>
<dbReference type="EMBL" id="WVUK01000058">
    <property type="protein sequence ID" value="KAF7491803.1"/>
    <property type="molecule type" value="Genomic_DNA"/>
</dbReference>
<evidence type="ECO:0000313" key="3">
    <source>
        <dbReference type="EnsemblMetazoa" id="KAF7491803.1"/>
    </source>
</evidence>
<dbReference type="OMA" id="MIQDATN"/>
<reference evidence="3" key="3">
    <citation type="submission" date="2022-06" db="UniProtKB">
        <authorList>
            <consortium name="EnsemblMetazoa"/>
        </authorList>
    </citation>
    <scope>IDENTIFICATION</scope>
</reference>
<dbReference type="AlphaFoldDB" id="A0A834VFI1"/>
<keyword evidence="1" id="KW-0732">Signal</keyword>
<dbReference type="EnsemblMetazoa" id="SSS_7913s_mrna">
    <property type="protein sequence ID" value="KAF7491803.1"/>
    <property type="gene ID" value="SSS_7913"/>
</dbReference>
<dbReference type="OrthoDB" id="6505902at2759"/>
<name>A0A834VFI1_SARSC</name>
<organism evidence="2">
    <name type="scientific">Sarcoptes scabiei</name>
    <name type="common">Itch mite</name>
    <name type="synonym">Acarus scabiei</name>
    <dbReference type="NCBI Taxonomy" id="52283"/>
    <lineage>
        <taxon>Eukaryota</taxon>
        <taxon>Metazoa</taxon>
        <taxon>Ecdysozoa</taxon>
        <taxon>Arthropoda</taxon>
        <taxon>Chelicerata</taxon>
        <taxon>Arachnida</taxon>
        <taxon>Acari</taxon>
        <taxon>Acariformes</taxon>
        <taxon>Sarcoptiformes</taxon>
        <taxon>Astigmata</taxon>
        <taxon>Psoroptidia</taxon>
        <taxon>Sarcoptoidea</taxon>
        <taxon>Sarcoptidae</taxon>
        <taxon>Sarcoptinae</taxon>
        <taxon>Sarcoptes</taxon>
    </lineage>
</organism>
<reference evidence="4" key="1">
    <citation type="journal article" date="2020" name="PLoS Negl. Trop. Dis.">
        <title>High-quality nuclear genome for Sarcoptes scabiei-A critical resource for a neglected parasite.</title>
        <authorList>
            <person name="Korhonen P.K."/>
            <person name="Gasser R.B."/>
            <person name="Ma G."/>
            <person name="Wang T."/>
            <person name="Stroehlein A.J."/>
            <person name="Young N.D."/>
            <person name="Ang C.S."/>
            <person name="Fernando D.D."/>
            <person name="Lu H.C."/>
            <person name="Taylor S."/>
            <person name="Reynolds S.L."/>
            <person name="Mofiz E."/>
            <person name="Najaraj S.H."/>
            <person name="Gowda H."/>
            <person name="Madugundu A."/>
            <person name="Renuse S."/>
            <person name="Holt D."/>
            <person name="Pandey A."/>
            <person name="Papenfuss A.T."/>
            <person name="Fischer K."/>
        </authorList>
    </citation>
    <scope>NUCLEOTIDE SEQUENCE [LARGE SCALE GENOMIC DNA]</scope>
</reference>
<feature type="chain" id="PRO_5038316212" evidence="1">
    <location>
        <begin position="16"/>
        <end position="223"/>
    </location>
</feature>
<evidence type="ECO:0000313" key="4">
    <source>
        <dbReference type="Proteomes" id="UP000070412"/>
    </source>
</evidence>
<keyword evidence="4" id="KW-1185">Reference proteome</keyword>
<evidence type="ECO:0000256" key="1">
    <source>
        <dbReference type="SAM" id="SignalP"/>
    </source>
</evidence>
<gene>
    <name evidence="2" type="ORF">SSS_7913</name>
</gene>
<feature type="signal peptide" evidence="1">
    <location>
        <begin position="1"/>
        <end position="15"/>
    </location>
</feature>